<dbReference type="GO" id="GO:0034040">
    <property type="term" value="F:ATPase-coupled lipid transmembrane transporter activity"/>
    <property type="evidence" value="ECO:0007669"/>
    <property type="project" value="TreeGrafter"/>
</dbReference>
<dbReference type="InterPro" id="IPR014223">
    <property type="entry name" value="ABC_CydC/D"/>
</dbReference>
<dbReference type="SUPFAM" id="SSF90123">
    <property type="entry name" value="ABC transporter transmembrane region"/>
    <property type="match status" value="2"/>
</dbReference>
<dbReference type="InterPro" id="IPR003593">
    <property type="entry name" value="AAA+_ATPase"/>
</dbReference>
<evidence type="ECO:0000256" key="8">
    <source>
        <dbReference type="SAM" id="Phobius"/>
    </source>
</evidence>
<dbReference type="KEGG" id="lmoi:VV02_25410"/>
<dbReference type="GO" id="GO:0005886">
    <property type="term" value="C:plasma membrane"/>
    <property type="evidence" value="ECO:0007669"/>
    <property type="project" value="UniProtKB-SubCell"/>
</dbReference>
<dbReference type="PROSITE" id="PS50893">
    <property type="entry name" value="ABC_TRANSPORTER_2"/>
    <property type="match status" value="2"/>
</dbReference>
<reference evidence="11 12" key="1">
    <citation type="submission" date="2015-03" db="EMBL/GenBank/DDBJ databases">
        <title>Luteipulveratus halotolerans sp. nov., a novel actinobacterium (Dermacoccaceae) from Sarawak, Malaysia.</title>
        <authorList>
            <person name="Juboi H."/>
            <person name="Basik A."/>
            <person name="Shamsul S.S."/>
            <person name="Arnold P."/>
            <person name="Schmitt E.K."/>
            <person name="Sanglier J.-J."/>
            <person name="Yeo T."/>
        </authorList>
    </citation>
    <scope>NUCLEOTIDE SEQUENCE [LARGE SCALE GENOMIC DNA]</scope>
    <source>
        <strain evidence="11 12">MN07-A0370</strain>
    </source>
</reference>
<feature type="transmembrane region" description="Helical" evidence="8">
    <location>
        <begin position="265"/>
        <end position="283"/>
    </location>
</feature>
<feature type="transmembrane region" description="Helical" evidence="8">
    <location>
        <begin position="20"/>
        <end position="46"/>
    </location>
</feature>
<dbReference type="SMART" id="SM00382">
    <property type="entry name" value="AAA"/>
    <property type="match status" value="2"/>
</dbReference>
<dbReference type="CDD" id="cd18584">
    <property type="entry name" value="ABC_6TM_AarD_CydD"/>
    <property type="match status" value="1"/>
</dbReference>
<dbReference type="GO" id="GO:0045454">
    <property type="term" value="P:cell redox homeostasis"/>
    <property type="evidence" value="ECO:0007669"/>
    <property type="project" value="InterPro"/>
</dbReference>
<feature type="transmembrane region" description="Helical" evidence="8">
    <location>
        <begin position="155"/>
        <end position="173"/>
    </location>
</feature>
<sequence>MQPFDSRLIRQVPAVRRPLVLLGVLGVVGGVLAVAQAFAVAQLVVAVVRSEDLGTPCAWVAGVLAARGIITGTAELAAGWTGSRVAGVVRRHRLDRWLSSTVEHRPAPAEMVALSTDGAASIEPYVARYLPTLVTASVVPALAVVALLVTDVWSALIVILTLPLLPVFAALIGKHTERATAGRWSELVSLGGHFLDVVRGLPTLVGYQRATVQASTVRQISDRHRRATVRTLRTAFLSSAALELLATISVAMVAVGVGLRLAGGHLGLATALTAILLAPEAYWPIRRVGQEFHAAADGARALDDLLDDRVVMTRPGGHEMPTRSSRSIGQPDAVARAHQLTYRYPGAETDVVRRLDLTLSRGLTAVTGPSGCGKTTLLELLAGLREPTDGRIAAPRAHLVTQRPFIAPATLDTNLALSAGPQVARPLHERLADVPASTVLGDDGFGLSAGQRALLAIERARRSDATMLLLDEPTAHLDAEAAADVRELLTDLARDRIVIVVTHDPELAAAADHQVALAETGGRREEACAPPHQSSRRADSPPQPHRDQPDNRSTTVDRTPRRSSRTLVAGLVGGLAASSGVALTATSGWLVVRASERPVVLTLLTAIVAVRAFGIGRPVLRYAERVLSHDVALAELTERRVDAYRRLIPLTPARLGRRRRSDLLTGFVRDLDDIVDATVRVHIPLIATVMASVVAIGVTLAIVPASALVVVGLVAAVAVIAVIDWLCERRTQATSLQARSDVARAAHLASSNALELQAISASDYAITQLDEAQVRAESGALRQAGGRAIGQAGTSVLVGLSTITMAAVVATADITAPAAALLLLVPLALGEVLSGLPDAMGALARSRAAERRVRALLSQEPAVAEPLTSVTGMHHPATGVPRLRLTDVSATWDGRQAALPATTLTIEPGEHLAVTGPNGSGKSTLLAVLARHLDPVSGRYALDDRDVRTRPLDDVRRRIAFVEDEPHVFAGTVRANLLLARPGADDRAVTHALVDAGLGRWLAGLPEGLGTTLGSAGRGVSGGERARLGIARALLSERPVVLLDEPVAHLDHPTAAAVLEDLHVATASRTVVLVTHQQMAEDRCDTVLRWGASHQVPARSMP</sequence>
<dbReference type="PROSITE" id="PS50929">
    <property type="entry name" value="ABC_TM1F"/>
    <property type="match status" value="2"/>
</dbReference>
<feature type="transmembrane region" description="Helical" evidence="8">
    <location>
        <begin position="567"/>
        <end position="592"/>
    </location>
</feature>
<dbReference type="EMBL" id="CP011112">
    <property type="protein sequence ID" value="AKU18405.1"/>
    <property type="molecule type" value="Genomic_DNA"/>
</dbReference>
<comment type="subcellular location">
    <subcellularLocation>
        <location evidence="1">Cell membrane</location>
        <topology evidence="1">Multi-pass membrane protein</topology>
    </subcellularLocation>
</comment>
<dbReference type="Pfam" id="PF00664">
    <property type="entry name" value="ABC_membrane"/>
    <property type="match status" value="1"/>
</dbReference>
<evidence type="ECO:0000256" key="7">
    <source>
        <dbReference type="SAM" id="MobiDB-lite"/>
    </source>
</evidence>
<dbReference type="InterPro" id="IPR003439">
    <property type="entry name" value="ABC_transporter-like_ATP-bd"/>
</dbReference>
<dbReference type="Gene3D" id="3.40.50.300">
    <property type="entry name" value="P-loop containing nucleotide triphosphate hydrolases"/>
    <property type="match status" value="2"/>
</dbReference>
<keyword evidence="3" id="KW-0547">Nucleotide-binding</keyword>
<proteinExistence type="predicted"/>
<dbReference type="PATRIC" id="fig|571913.6.peg.5149"/>
<feature type="transmembrane region" description="Helical" evidence="8">
    <location>
        <begin position="683"/>
        <end position="702"/>
    </location>
</feature>
<dbReference type="GO" id="GO:0016887">
    <property type="term" value="F:ATP hydrolysis activity"/>
    <property type="evidence" value="ECO:0007669"/>
    <property type="project" value="InterPro"/>
</dbReference>
<feature type="domain" description="ABC transporter" evidence="9">
    <location>
        <begin position="883"/>
        <end position="1100"/>
    </location>
</feature>
<feature type="transmembrane region" description="Helical" evidence="8">
    <location>
        <begin position="235"/>
        <end position="259"/>
    </location>
</feature>
<dbReference type="InterPro" id="IPR017871">
    <property type="entry name" value="ABC_transporter-like_CS"/>
</dbReference>
<dbReference type="AlphaFoldDB" id="A0A0K1JPA4"/>
<evidence type="ECO:0000313" key="11">
    <source>
        <dbReference type="EMBL" id="AKU18405.1"/>
    </source>
</evidence>
<dbReference type="GO" id="GO:0140359">
    <property type="term" value="F:ABC-type transporter activity"/>
    <property type="evidence" value="ECO:0007669"/>
    <property type="project" value="InterPro"/>
</dbReference>
<feature type="transmembrane region" description="Helical" evidence="8">
    <location>
        <begin position="792"/>
        <end position="812"/>
    </location>
</feature>
<feature type="domain" description="ABC transmembrane type-1" evidence="10">
    <location>
        <begin position="20"/>
        <end position="297"/>
    </location>
</feature>
<dbReference type="Proteomes" id="UP000066480">
    <property type="component" value="Chromosome"/>
</dbReference>
<evidence type="ECO:0000256" key="2">
    <source>
        <dbReference type="ARBA" id="ARBA00022692"/>
    </source>
</evidence>
<dbReference type="PANTHER" id="PTHR24221:SF654">
    <property type="entry name" value="ATP-BINDING CASSETTE SUB-FAMILY B MEMBER 6"/>
    <property type="match status" value="1"/>
</dbReference>
<evidence type="ECO:0000256" key="5">
    <source>
        <dbReference type="ARBA" id="ARBA00022989"/>
    </source>
</evidence>
<dbReference type="PROSITE" id="PS00211">
    <property type="entry name" value="ABC_TRANSPORTER_1"/>
    <property type="match status" value="1"/>
</dbReference>
<dbReference type="OrthoDB" id="3237158at2"/>
<dbReference type="PANTHER" id="PTHR24221">
    <property type="entry name" value="ATP-BINDING CASSETTE SUB-FAMILY B"/>
    <property type="match status" value="1"/>
</dbReference>
<feature type="compositionally biased region" description="Basic and acidic residues" evidence="7">
    <location>
        <begin position="536"/>
        <end position="550"/>
    </location>
</feature>
<evidence type="ECO:0000313" key="12">
    <source>
        <dbReference type="Proteomes" id="UP000066480"/>
    </source>
</evidence>
<feature type="region of interest" description="Disordered" evidence="7">
    <location>
        <begin position="521"/>
        <end position="563"/>
    </location>
</feature>
<keyword evidence="5 8" id="KW-1133">Transmembrane helix</keyword>
<keyword evidence="6 8" id="KW-0472">Membrane</keyword>
<feature type="transmembrane region" description="Helical" evidence="8">
    <location>
        <begin position="129"/>
        <end position="149"/>
    </location>
</feature>
<dbReference type="NCBIfam" id="TIGR02868">
    <property type="entry name" value="CydC"/>
    <property type="match status" value="1"/>
</dbReference>
<dbReference type="GO" id="GO:0005524">
    <property type="term" value="F:ATP binding"/>
    <property type="evidence" value="ECO:0007669"/>
    <property type="project" value="UniProtKB-KW"/>
</dbReference>
<feature type="transmembrane region" description="Helical" evidence="8">
    <location>
        <begin position="598"/>
        <end position="620"/>
    </location>
</feature>
<feature type="domain" description="ABC transporter" evidence="9">
    <location>
        <begin position="335"/>
        <end position="545"/>
    </location>
</feature>
<evidence type="ECO:0000256" key="6">
    <source>
        <dbReference type="ARBA" id="ARBA00023136"/>
    </source>
</evidence>
<feature type="transmembrane region" description="Helical" evidence="8">
    <location>
        <begin position="708"/>
        <end position="727"/>
    </location>
</feature>
<dbReference type="GO" id="GO:0034775">
    <property type="term" value="P:glutathione transmembrane transport"/>
    <property type="evidence" value="ECO:0007669"/>
    <property type="project" value="InterPro"/>
</dbReference>
<evidence type="ECO:0000259" key="10">
    <source>
        <dbReference type="PROSITE" id="PS50929"/>
    </source>
</evidence>
<keyword evidence="12" id="KW-1185">Reference proteome</keyword>
<organism evidence="11 12">
    <name type="scientific">Luteipulveratus mongoliensis</name>
    <dbReference type="NCBI Taxonomy" id="571913"/>
    <lineage>
        <taxon>Bacteria</taxon>
        <taxon>Bacillati</taxon>
        <taxon>Actinomycetota</taxon>
        <taxon>Actinomycetes</taxon>
        <taxon>Micrococcales</taxon>
        <taxon>Dermacoccaceae</taxon>
        <taxon>Luteipulveratus</taxon>
    </lineage>
</organism>
<dbReference type="InterPro" id="IPR036640">
    <property type="entry name" value="ABC1_TM_sf"/>
</dbReference>
<dbReference type="CDD" id="cd03228">
    <property type="entry name" value="ABCC_MRP_Like"/>
    <property type="match status" value="1"/>
</dbReference>
<dbReference type="InterPro" id="IPR011527">
    <property type="entry name" value="ABC1_TM_dom"/>
</dbReference>
<feature type="domain" description="ABC transmembrane type-1" evidence="10">
    <location>
        <begin position="567"/>
        <end position="845"/>
    </location>
</feature>
<dbReference type="STRING" id="571913.VV02_25410"/>
<dbReference type="RefSeq" id="WP_052596191.1">
    <property type="nucleotide sequence ID" value="NZ_CP011112.1"/>
</dbReference>
<accession>A0A0K1JPA4</accession>
<dbReference type="Gene3D" id="1.20.1560.10">
    <property type="entry name" value="ABC transporter type 1, transmembrane domain"/>
    <property type="match status" value="2"/>
</dbReference>
<dbReference type="InterPro" id="IPR039421">
    <property type="entry name" value="Type_1_exporter"/>
</dbReference>
<feature type="transmembrane region" description="Helical" evidence="8">
    <location>
        <begin position="58"/>
        <end position="81"/>
    </location>
</feature>
<protein>
    <recommendedName>
        <fullName evidence="13">ABC transporter</fullName>
    </recommendedName>
</protein>
<evidence type="ECO:0000256" key="4">
    <source>
        <dbReference type="ARBA" id="ARBA00022840"/>
    </source>
</evidence>
<dbReference type="Pfam" id="PF00005">
    <property type="entry name" value="ABC_tran"/>
    <property type="match status" value="2"/>
</dbReference>
<gene>
    <name evidence="11" type="ORF">VV02_25410</name>
</gene>
<keyword evidence="2 8" id="KW-0812">Transmembrane</keyword>
<keyword evidence="4" id="KW-0067">ATP-binding</keyword>
<evidence type="ECO:0008006" key="13">
    <source>
        <dbReference type="Google" id="ProtNLM"/>
    </source>
</evidence>
<dbReference type="InterPro" id="IPR027417">
    <property type="entry name" value="P-loop_NTPase"/>
</dbReference>
<name>A0A0K1JPA4_9MICO</name>
<evidence type="ECO:0000259" key="9">
    <source>
        <dbReference type="PROSITE" id="PS50893"/>
    </source>
</evidence>
<dbReference type="SUPFAM" id="SSF52540">
    <property type="entry name" value="P-loop containing nucleoside triphosphate hydrolases"/>
    <property type="match status" value="2"/>
</dbReference>
<evidence type="ECO:0000256" key="3">
    <source>
        <dbReference type="ARBA" id="ARBA00022741"/>
    </source>
</evidence>
<evidence type="ECO:0000256" key="1">
    <source>
        <dbReference type="ARBA" id="ARBA00004651"/>
    </source>
</evidence>